<protein>
    <submittedName>
        <fullName evidence="7">Metal cation transporter, ZIP family protein</fullName>
    </submittedName>
</protein>
<evidence type="ECO:0000256" key="3">
    <source>
        <dbReference type="ARBA" id="ARBA00022989"/>
    </source>
</evidence>
<accession>A0A086M953</accession>
<feature type="transmembrane region" description="Helical" evidence="6">
    <location>
        <begin position="45"/>
        <end position="67"/>
    </location>
</feature>
<gene>
    <name evidence="7" type="ORF">TGRUB_261720</name>
</gene>
<name>A0A086M953_TOXGO</name>
<dbReference type="GO" id="GO:0005385">
    <property type="term" value="F:zinc ion transmembrane transporter activity"/>
    <property type="evidence" value="ECO:0007669"/>
    <property type="project" value="TreeGrafter"/>
</dbReference>
<feature type="compositionally biased region" description="Basic and acidic residues" evidence="5">
    <location>
        <begin position="266"/>
        <end position="276"/>
    </location>
</feature>
<comment type="subcellular location">
    <subcellularLocation>
        <location evidence="1">Membrane</location>
        <topology evidence="1">Multi-pass membrane protein</topology>
    </subcellularLocation>
</comment>
<feature type="region of interest" description="Disordered" evidence="5">
    <location>
        <begin position="119"/>
        <end position="289"/>
    </location>
</feature>
<keyword evidence="3 6" id="KW-1133">Transmembrane helix</keyword>
<keyword evidence="2 6" id="KW-0812">Transmembrane</keyword>
<feature type="transmembrane region" description="Helical" evidence="6">
    <location>
        <begin position="426"/>
        <end position="446"/>
    </location>
</feature>
<dbReference type="AlphaFoldDB" id="A0A086M953"/>
<dbReference type="PANTHER" id="PTHR11040:SF140">
    <property type="entry name" value="ZRT (ZRT), IRT- (IRT-) LIKE PROTEIN TRANSPORTER"/>
    <property type="match status" value="1"/>
</dbReference>
<evidence type="ECO:0000256" key="5">
    <source>
        <dbReference type="SAM" id="MobiDB-lite"/>
    </source>
</evidence>
<proteinExistence type="predicted"/>
<evidence type="ECO:0000313" key="7">
    <source>
        <dbReference type="EMBL" id="KFG65421.1"/>
    </source>
</evidence>
<dbReference type="EMBL" id="AFYV02000303">
    <property type="protein sequence ID" value="KFG65421.1"/>
    <property type="molecule type" value="Genomic_DNA"/>
</dbReference>
<feature type="transmembrane region" description="Helical" evidence="6">
    <location>
        <begin position="329"/>
        <end position="350"/>
    </location>
</feature>
<feature type="transmembrane region" description="Helical" evidence="6">
    <location>
        <begin position="18"/>
        <end position="38"/>
    </location>
</feature>
<evidence type="ECO:0000256" key="1">
    <source>
        <dbReference type="ARBA" id="ARBA00004141"/>
    </source>
</evidence>
<dbReference type="Proteomes" id="UP000028834">
    <property type="component" value="Unassembled WGS sequence"/>
</dbReference>
<feature type="transmembrane region" description="Helical" evidence="6">
    <location>
        <begin position="362"/>
        <end position="384"/>
    </location>
</feature>
<feature type="transmembrane region" description="Helical" evidence="6">
    <location>
        <begin position="303"/>
        <end position="323"/>
    </location>
</feature>
<evidence type="ECO:0000313" key="8">
    <source>
        <dbReference type="Proteomes" id="UP000028834"/>
    </source>
</evidence>
<feature type="compositionally biased region" description="Polar residues" evidence="5">
    <location>
        <begin position="190"/>
        <end position="200"/>
    </location>
</feature>
<dbReference type="OrthoDB" id="448280at2759"/>
<evidence type="ECO:0000256" key="6">
    <source>
        <dbReference type="SAM" id="Phobius"/>
    </source>
</evidence>
<feature type="compositionally biased region" description="Basic and acidic residues" evidence="5">
    <location>
        <begin position="204"/>
        <end position="230"/>
    </location>
</feature>
<evidence type="ECO:0000256" key="4">
    <source>
        <dbReference type="ARBA" id="ARBA00023136"/>
    </source>
</evidence>
<organism evidence="7 8">
    <name type="scientific">Toxoplasma gondii RUB</name>
    <dbReference type="NCBI Taxonomy" id="935652"/>
    <lineage>
        <taxon>Eukaryota</taxon>
        <taxon>Sar</taxon>
        <taxon>Alveolata</taxon>
        <taxon>Apicomplexa</taxon>
        <taxon>Conoidasida</taxon>
        <taxon>Coccidia</taxon>
        <taxon>Eucoccidiorida</taxon>
        <taxon>Eimeriorina</taxon>
        <taxon>Sarcocystidae</taxon>
        <taxon>Toxoplasma</taxon>
    </lineage>
</organism>
<evidence type="ECO:0000256" key="2">
    <source>
        <dbReference type="ARBA" id="ARBA00022692"/>
    </source>
</evidence>
<reference evidence="7 8" key="1">
    <citation type="submission" date="2014-05" db="EMBL/GenBank/DDBJ databases">
        <authorList>
            <person name="Sibley D."/>
            <person name="Venepally P."/>
            <person name="Karamycheva S."/>
            <person name="Hadjithomas M."/>
            <person name="Khan A."/>
            <person name="Brunk B."/>
            <person name="Roos D."/>
            <person name="Caler E."/>
            <person name="Lorenzi H."/>
        </authorList>
    </citation>
    <scope>NUCLEOTIDE SEQUENCE [LARGE SCALE GENOMIC DNA]</scope>
    <source>
        <strain evidence="7 8">RUB</strain>
    </source>
</reference>
<feature type="compositionally biased region" description="Basic and acidic residues" evidence="5">
    <location>
        <begin position="162"/>
        <end position="171"/>
    </location>
</feature>
<feature type="transmembrane region" description="Helical" evidence="6">
    <location>
        <begin position="87"/>
        <end position="105"/>
    </location>
</feature>
<dbReference type="PANTHER" id="PTHR11040">
    <property type="entry name" value="ZINC/IRON TRANSPORTER"/>
    <property type="match status" value="1"/>
</dbReference>
<dbReference type="VEuPathDB" id="ToxoDB:TGRUB_261720"/>
<dbReference type="InterPro" id="IPR003689">
    <property type="entry name" value="ZIP"/>
</dbReference>
<sequence>MATVADDVMSAASWGSRVGAMVVLLCMGLLGAYIPLALRQCKLNTFIGILNTFAGGAFLGLAVFHIMPEAAEHIETADLFLEVGEGRFNMAYLFLFFGYLAILFCEQILTVDDGLTGHSHGHSAGHGLPEAEGGRGSGASISCPRQVSADRRSDLVPYESGSHGREREGERPAVTPCPSDPRDPTEGITEFSSTIVTASGCTLGEDKGREDPEDEHRGQKEGCQHDDASKEGCTSEDTPPTQESEQKVSSCPTEERIAKRKMNRIVPEKQEERSMADLEAGSCEHGQPNSGCRLTSEVKFDGTSFFLMVALAIHGLFEGMIVGAESNVISVWVVTSVIAGHKWAESLMLMSQFIARGVAARWSWVLMGAFVASSPIGVLIGVALRSEGALCSGVANALGAGTLLYVAAETSTSVFTGSRGARVGQLLIYCLGASMVLGLTLVDLALDA</sequence>
<comment type="caution">
    <text evidence="7">The sequence shown here is derived from an EMBL/GenBank/DDBJ whole genome shotgun (WGS) entry which is preliminary data.</text>
</comment>
<keyword evidence="4 6" id="KW-0472">Membrane</keyword>
<dbReference type="GO" id="GO:0016020">
    <property type="term" value="C:membrane"/>
    <property type="evidence" value="ECO:0007669"/>
    <property type="project" value="UniProtKB-SubCell"/>
</dbReference>
<feature type="compositionally biased region" description="Polar residues" evidence="5">
    <location>
        <begin position="235"/>
        <end position="252"/>
    </location>
</feature>
<dbReference type="Pfam" id="PF02535">
    <property type="entry name" value="Zip"/>
    <property type="match status" value="1"/>
</dbReference>